<protein>
    <submittedName>
        <fullName evidence="1">Uncharacterized protein</fullName>
    </submittedName>
</protein>
<dbReference type="AlphaFoldDB" id="X0YWS1"/>
<gene>
    <name evidence="1" type="ORF">S01H4_07309</name>
</gene>
<dbReference type="EMBL" id="BART01002378">
    <property type="protein sequence ID" value="GAG60660.1"/>
    <property type="molecule type" value="Genomic_DNA"/>
</dbReference>
<accession>X0YWS1</accession>
<feature type="non-terminal residue" evidence="1">
    <location>
        <position position="1"/>
    </location>
</feature>
<sequence length="175" mass="18147">YFVVTTAGTAFFGLSLEPGDFIFAETAIAANSNPPVGDYIVVRADDNVAGTGATDGATQKGVSGFDSANFDVSVNGWVQLNSQRNPYGASQTLDNTSPVVRVESGGLTTFTIDLADTTLFGAGALAKNVTAEVTQNVSPYQTVYADVTRSGTASMSIVFSGSVAVDLYRVLLSHV</sequence>
<proteinExistence type="predicted"/>
<comment type="caution">
    <text evidence="1">The sequence shown here is derived from an EMBL/GenBank/DDBJ whole genome shotgun (WGS) entry which is preliminary data.</text>
</comment>
<name>X0YWS1_9ZZZZ</name>
<evidence type="ECO:0000313" key="1">
    <source>
        <dbReference type="EMBL" id="GAG60660.1"/>
    </source>
</evidence>
<reference evidence="1" key="1">
    <citation type="journal article" date="2014" name="Front. Microbiol.">
        <title>High frequency of phylogenetically diverse reductive dehalogenase-homologous genes in deep subseafloor sedimentary metagenomes.</title>
        <authorList>
            <person name="Kawai M."/>
            <person name="Futagami T."/>
            <person name="Toyoda A."/>
            <person name="Takaki Y."/>
            <person name="Nishi S."/>
            <person name="Hori S."/>
            <person name="Arai W."/>
            <person name="Tsubouchi T."/>
            <person name="Morono Y."/>
            <person name="Uchiyama I."/>
            <person name="Ito T."/>
            <person name="Fujiyama A."/>
            <person name="Inagaki F."/>
            <person name="Takami H."/>
        </authorList>
    </citation>
    <scope>NUCLEOTIDE SEQUENCE</scope>
    <source>
        <strain evidence="1">Expedition CK06-06</strain>
    </source>
</reference>
<organism evidence="1">
    <name type="scientific">marine sediment metagenome</name>
    <dbReference type="NCBI Taxonomy" id="412755"/>
    <lineage>
        <taxon>unclassified sequences</taxon>
        <taxon>metagenomes</taxon>
        <taxon>ecological metagenomes</taxon>
    </lineage>
</organism>